<comment type="caution">
    <text evidence="2">The sequence shown here is derived from an EMBL/GenBank/DDBJ whole genome shotgun (WGS) entry which is preliminary data.</text>
</comment>
<organism evidence="2 3">
    <name type="scientific">Linnemannia schmuckeri</name>
    <dbReference type="NCBI Taxonomy" id="64567"/>
    <lineage>
        <taxon>Eukaryota</taxon>
        <taxon>Fungi</taxon>
        <taxon>Fungi incertae sedis</taxon>
        <taxon>Mucoromycota</taxon>
        <taxon>Mortierellomycotina</taxon>
        <taxon>Mortierellomycetes</taxon>
        <taxon>Mortierellales</taxon>
        <taxon>Mortierellaceae</taxon>
        <taxon>Linnemannia</taxon>
    </lineage>
</organism>
<keyword evidence="3" id="KW-1185">Reference proteome</keyword>
<feature type="compositionally biased region" description="Acidic residues" evidence="1">
    <location>
        <begin position="264"/>
        <end position="273"/>
    </location>
</feature>
<dbReference type="EMBL" id="JAAAUQ010000071">
    <property type="protein sequence ID" value="KAF9155347.1"/>
    <property type="molecule type" value="Genomic_DNA"/>
</dbReference>
<dbReference type="AlphaFoldDB" id="A0A9P5S8V8"/>
<feature type="region of interest" description="Disordered" evidence="1">
    <location>
        <begin position="351"/>
        <end position="390"/>
    </location>
</feature>
<proteinExistence type="predicted"/>
<feature type="compositionally biased region" description="Polar residues" evidence="1">
    <location>
        <begin position="51"/>
        <end position="63"/>
    </location>
</feature>
<feature type="compositionally biased region" description="Acidic residues" evidence="1">
    <location>
        <begin position="365"/>
        <end position="374"/>
    </location>
</feature>
<feature type="region of interest" description="Disordered" evidence="1">
    <location>
        <begin position="46"/>
        <end position="180"/>
    </location>
</feature>
<feature type="compositionally biased region" description="Basic and acidic residues" evidence="1">
    <location>
        <begin position="65"/>
        <end position="75"/>
    </location>
</feature>
<dbReference type="OrthoDB" id="2449570at2759"/>
<name>A0A9P5S8V8_9FUNG</name>
<reference evidence="2" key="1">
    <citation type="journal article" date="2020" name="Fungal Divers.">
        <title>Resolving the Mortierellaceae phylogeny through synthesis of multi-gene phylogenetics and phylogenomics.</title>
        <authorList>
            <person name="Vandepol N."/>
            <person name="Liber J."/>
            <person name="Desiro A."/>
            <person name="Na H."/>
            <person name="Kennedy M."/>
            <person name="Barry K."/>
            <person name="Grigoriev I.V."/>
            <person name="Miller A.N."/>
            <person name="O'Donnell K."/>
            <person name="Stajich J.E."/>
            <person name="Bonito G."/>
        </authorList>
    </citation>
    <scope>NUCLEOTIDE SEQUENCE</scope>
    <source>
        <strain evidence="2">NRRL 6426</strain>
    </source>
</reference>
<accession>A0A9P5S8V8</accession>
<feature type="compositionally biased region" description="Low complexity" evidence="1">
    <location>
        <begin position="375"/>
        <end position="390"/>
    </location>
</feature>
<dbReference type="Proteomes" id="UP000748756">
    <property type="component" value="Unassembled WGS sequence"/>
</dbReference>
<protein>
    <submittedName>
        <fullName evidence="2">Uncharacterized protein</fullName>
    </submittedName>
</protein>
<evidence type="ECO:0000313" key="3">
    <source>
        <dbReference type="Proteomes" id="UP000748756"/>
    </source>
</evidence>
<feature type="region of interest" description="Disordered" evidence="1">
    <location>
        <begin position="246"/>
        <end position="294"/>
    </location>
</feature>
<gene>
    <name evidence="2" type="ORF">BG015_010193</name>
</gene>
<evidence type="ECO:0000313" key="2">
    <source>
        <dbReference type="EMBL" id="KAF9155347.1"/>
    </source>
</evidence>
<feature type="compositionally biased region" description="Polar residues" evidence="1">
    <location>
        <begin position="140"/>
        <end position="158"/>
    </location>
</feature>
<sequence length="465" mass="52000">MDSQPYDGFEDVYNVSSRYSNEANDFNDNVDKGILVADDSLAVASGEALSWSVSPQRAEQANSAEEDKQEDHQSDQDDIVVSTYHDRRFKYHTQPQAPFEAAAAEEEEEGAELRAEPLSPEVDSEFEDHVESYYRKPAPSASQTSVGTRDALTSNIKDSSSKSKATATAEKQTRNRRAQQPVLTLVPAAITPTRTPRRRSIPDDVKRQLNKDAIDLLLQNPHMNSVFLSVDIPVLPEYSEYRKKITATPEAEAEDSGRKRGAQDEEELQEDAGSDGYEDRRTTPSIHYQSVHRHLLPPKKRIRTLVSFQENQASESWPARRGRLRIVPISGSDSSSDAGLVVRNGRRKNFGRRKRLSSTPLPSAEEQEQEEEGIVAESSESSPSPQEISPRVLDEAEGNNTQDEGGEQHRELTKLRRAWKEHGIHWPLQTATAVVNVTSSHRLRGSTPEEYSTNFVFGSALPLPR</sequence>
<evidence type="ECO:0000256" key="1">
    <source>
        <dbReference type="SAM" id="MobiDB-lite"/>
    </source>
</evidence>